<reference evidence="1 2" key="1">
    <citation type="submission" date="2019-01" db="EMBL/GenBank/DDBJ databases">
        <title>Draft genome sequence of Psathyrella aberdarensis IHI B618.</title>
        <authorList>
            <person name="Buettner E."/>
            <person name="Kellner H."/>
        </authorList>
    </citation>
    <scope>NUCLEOTIDE SEQUENCE [LARGE SCALE GENOMIC DNA]</scope>
    <source>
        <strain evidence="1 2">IHI B618</strain>
    </source>
</reference>
<sequence length="76" mass="8931">MSIRTTQLYWVHNKLELFRFWFSEESDLHPRRTSDDLFLEHLCIFLGQSPAHKAAVGEHEDFPFSAVGSNPPWYPP</sequence>
<organism evidence="1 2">
    <name type="scientific">Candolleomyces aberdarensis</name>
    <dbReference type="NCBI Taxonomy" id="2316362"/>
    <lineage>
        <taxon>Eukaryota</taxon>
        <taxon>Fungi</taxon>
        <taxon>Dikarya</taxon>
        <taxon>Basidiomycota</taxon>
        <taxon>Agaricomycotina</taxon>
        <taxon>Agaricomycetes</taxon>
        <taxon>Agaricomycetidae</taxon>
        <taxon>Agaricales</taxon>
        <taxon>Agaricineae</taxon>
        <taxon>Psathyrellaceae</taxon>
        <taxon>Candolleomyces</taxon>
    </lineage>
</organism>
<name>A0A4Q2DZN4_9AGAR</name>
<gene>
    <name evidence="1" type="ORF">EST38_g299</name>
</gene>
<comment type="caution">
    <text evidence="1">The sequence shown here is derived from an EMBL/GenBank/DDBJ whole genome shotgun (WGS) entry which is preliminary data.</text>
</comment>
<dbReference type="EMBL" id="SDEE01000004">
    <property type="protein sequence ID" value="RXW25481.1"/>
    <property type="molecule type" value="Genomic_DNA"/>
</dbReference>
<evidence type="ECO:0000313" key="2">
    <source>
        <dbReference type="Proteomes" id="UP000290288"/>
    </source>
</evidence>
<proteinExistence type="predicted"/>
<accession>A0A4Q2DZN4</accession>
<dbReference type="AlphaFoldDB" id="A0A4Q2DZN4"/>
<dbReference type="Proteomes" id="UP000290288">
    <property type="component" value="Unassembled WGS sequence"/>
</dbReference>
<keyword evidence="2" id="KW-1185">Reference proteome</keyword>
<protein>
    <submittedName>
        <fullName evidence="1">Uncharacterized protein</fullName>
    </submittedName>
</protein>
<evidence type="ECO:0000313" key="1">
    <source>
        <dbReference type="EMBL" id="RXW25481.1"/>
    </source>
</evidence>